<feature type="domain" description="Heterokaryon incompatibility" evidence="2">
    <location>
        <begin position="50"/>
        <end position="193"/>
    </location>
</feature>
<dbReference type="PANTHER" id="PTHR33112:SF8">
    <property type="entry name" value="HETEROKARYON INCOMPATIBILITY DOMAIN-CONTAINING PROTEIN"/>
    <property type="match status" value="1"/>
</dbReference>
<evidence type="ECO:0000313" key="3">
    <source>
        <dbReference type="EMBL" id="KAH6871599.1"/>
    </source>
</evidence>
<dbReference type="Proteomes" id="UP000777438">
    <property type="component" value="Unassembled WGS sequence"/>
</dbReference>
<evidence type="ECO:0000313" key="4">
    <source>
        <dbReference type="Proteomes" id="UP000777438"/>
    </source>
</evidence>
<dbReference type="EMBL" id="JAGPYM010000052">
    <property type="protein sequence ID" value="KAH6871599.1"/>
    <property type="molecule type" value="Genomic_DNA"/>
</dbReference>
<protein>
    <submittedName>
        <fullName evidence="3">Heterokaryon incompatibility protein-domain-containing protein</fullName>
    </submittedName>
</protein>
<organism evidence="3 4">
    <name type="scientific">Thelonectria olida</name>
    <dbReference type="NCBI Taxonomy" id="1576542"/>
    <lineage>
        <taxon>Eukaryota</taxon>
        <taxon>Fungi</taxon>
        <taxon>Dikarya</taxon>
        <taxon>Ascomycota</taxon>
        <taxon>Pezizomycotina</taxon>
        <taxon>Sordariomycetes</taxon>
        <taxon>Hypocreomycetidae</taxon>
        <taxon>Hypocreales</taxon>
        <taxon>Nectriaceae</taxon>
        <taxon>Thelonectria</taxon>
    </lineage>
</organism>
<dbReference type="InterPro" id="IPR010730">
    <property type="entry name" value="HET"/>
</dbReference>
<sequence length="493" mass="55859">LCKAWLRKCRENHPGCGPPSARTLPTRLLFLGEEVPRLVVTASIQDEIEYATLSHCWGTLKFTTLTSKTLTDFQTAIPVDALTKTFKEAISIAKYLDIEYLWIDSLCIIQDSAEDWRRESSLMGQVYGYADLNIAATAAADGSGGCFFDRNPSWRCQIRTGEGVGWTLWDCWRDGWKNPTSNSLLPRAWVVQERYLSRRVLHFTDDQVYWECERCPACEIYPSGYPADQKRDHYPEGFQYRKKPLGLGTWSRMVDAYSAAKLTKYSDRYAAIEGPARMIHAELGWEFVAGMWKQDLERQLCWAASLRLVNTPCTIGRSPSWSWMSVKGKIKADEPCDNVTHLAVEVDSLDVEYVSGNMFDGAERAVLRLRCEHLFRGVIKDIHPKHQKDDAQTEVDAGKSSPSEATTKPHFARSFLVGLSQAWGLVLQATGKGTGQYRRIGAFQPTRILRHDVNAVLERMFKQTDCVALEQTECFAATKMREGEALMCYIDVV</sequence>
<comment type="caution">
    <text evidence="3">The sequence shown here is derived from an EMBL/GenBank/DDBJ whole genome shotgun (WGS) entry which is preliminary data.</text>
</comment>
<proteinExistence type="predicted"/>
<evidence type="ECO:0000256" key="1">
    <source>
        <dbReference type="SAM" id="MobiDB-lite"/>
    </source>
</evidence>
<keyword evidence="4" id="KW-1185">Reference proteome</keyword>
<dbReference type="Pfam" id="PF06985">
    <property type="entry name" value="HET"/>
    <property type="match status" value="1"/>
</dbReference>
<gene>
    <name evidence="3" type="ORF">B0T10DRAFT_417184</name>
</gene>
<feature type="region of interest" description="Disordered" evidence="1">
    <location>
        <begin position="385"/>
        <end position="406"/>
    </location>
</feature>
<dbReference type="AlphaFoldDB" id="A0A9P8VRP6"/>
<name>A0A9P8VRP6_9HYPO</name>
<dbReference type="PANTHER" id="PTHR33112">
    <property type="entry name" value="DOMAIN PROTEIN, PUTATIVE-RELATED"/>
    <property type="match status" value="1"/>
</dbReference>
<accession>A0A9P8VRP6</accession>
<reference evidence="3 4" key="1">
    <citation type="journal article" date="2021" name="Nat. Commun.">
        <title>Genetic determinants of endophytism in the Arabidopsis root mycobiome.</title>
        <authorList>
            <person name="Mesny F."/>
            <person name="Miyauchi S."/>
            <person name="Thiergart T."/>
            <person name="Pickel B."/>
            <person name="Atanasova L."/>
            <person name="Karlsson M."/>
            <person name="Huettel B."/>
            <person name="Barry K.W."/>
            <person name="Haridas S."/>
            <person name="Chen C."/>
            <person name="Bauer D."/>
            <person name="Andreopoulos W."/>
            <person name="Pangilinan J."/>
            <person name="LaButti K."/>
            <person name="Riley R."/>
            <person name="Lipzen A."/>
            <person name="Clum A."/>
            <person name="Drula E."/>
            <person name="Henrissat B."/>
            <person name="Kohler A."/>
            <person name="Grigoriev I.V."/>
            <person name="Martin F.M."/>
            <person name="Hacquard S."/>
        </authorList>
    </citation>
    <scope>NUCLEOTIDE SEQUENCE [LARGE SCALE GENOMIC DNA]</scope>
    <source>
        <strain evidence="3 4">MPI-CAGE-CH-0241</strain>
    </source>
</reference>
<evidence type="ECO:0000259" key="2">
    <source>
        <dbReference type="Pfam" id="PF06985"/>
    </source>
</evidence>
<feature type="non-terminal residue" evidence="3">
    <location>
        <position position="1"/>
    </location>
</feature>
<dbReference type="OrthoDB" id="5362512at2759"/>